<dbReference type="STRING" id="694427.Palpr_1112"/>
<protein>
    <submittedName>
        <fullName evidence="3">Uncharacterized protein</fullName>
    </submittedName>
</protein>
<dbReference type="EMBL" id="CP002345">
    <property type="protein sequence ID" value="ADQ79260.1"/>
    <property type="molecule type" value="Genomic_DNA"/>
</dbReference>
<dbReference type="eggNOG" id="ENOG5033NXJ">
    <property type="taxonomic scope" value="Bacteria"/>
</dbReference>
<keyword evidence="2" id="KW-0732">Signal</keyword>
<feature type="transmembrane region" description="Helical" evidence="1">
    <location>
        <begin position="101"/>
        <end position="122"/>
    </location>
</feature>
<dbReference type="RefSeq" id="WP_013444629.1">
    <property type="nucleotide sequence ID" value="NC_014734.1"/>
</dbReference>
<keyword evidence="1" id="KW-1133">Transmembrane helix</keyword>
<accession>E4T3G6</accession>
<dbReference type="OrthoDB" id="641813at2"/>
<keyword evidence="4" id="KW-1185">Reference proteome</keyword>
<dbReference type="AlphaFoldDB" id="E4T3G6"/>
<keyword evidence="1" id="KW-0812">Transmembrane</keyword>
<evidence type="ECO:0000256" key="1">
    <source>
        <dbReference type="SAM" id="Phobius"/>
    </source>
</evidence>
<dbReference type="Proteomes" id="UP000008718">
    <property type="component" value="Chromosome"/>
</dbReference>
<evidence type="ECO:0000313" key="4">
    <source>
        <dbReference type="Proteomes" id="UP000008718"/>
    </source>
</evidence>
<organism evidence="3 4">
    <name type="scientific">Paludibacter propionicigenes (strain DSM 17365 / JCM 13257 / WB4)</name>
    <dbReference type="NCBI Taxonomy" id="694427"/>
    <lineage>
        <taxon>Bacteria</taxon>
        <taxon>Pseudomonadati</taxon>
        <taxon>Bacteroidota</taxon>
        <taxon>Bacteroidia</taxon>
        <taxon>Bacteroidales</taxon>
        <taxon>Paludibacteraceae</taxon>
        <taxon>Paludibacter</taxon>
    </lineage>
</organism>
<dbReference type="HOGENOM" id="CLU_135015_0_0_10"/>
<gene>
    <name evidence="3" type="ordered locus">Palpr_1112</name>
</gene>
<sequence>MKKQSLVILLVVFVGLKMQAQTNASMPTDSIAYISLNSYVQPASFTADNIAQQQDYKHYLRTAKTLKILGWVSLGVGIPAMWFGFGISYAENSEGPNTTNIGALVFASGAALTLSSIPLFIVSHHYKKKGNKLKKAATLSLGSQQVFVPQGYGFTTKVQPVLSVKIAL</sequence>
<reference evidence="3 4" key="2">
    <citation type="journal article" date="2011" name="Stand. Genomic Sci.">
        <title>Complete genome sequence of Paludibacter propionicigenes type strain (WB4).</title>
        <authorList>
            <person name="Gronow S."/>
            <person name="Munk C."/>
            <person name="Lapidus A."/>
            <person name="Nolan M."/>
            <person name="Lucas S."/>
            <person name="Hammon N."/>
            <person name="Deshpande S."/>
            <person name="Cheng J.F."/>
            <person name="Tapia R."/>
            <person name="Han C."/>
            <person name="Goodwin L."/>
            <person name="Pitluck S."/>
            <person name="Liolios K."/>
            <person name="Ivanova N."/>
            <person name="Mavromatis K."/>
            <person name="Mikhailova N."/>
            <person name="Pati A."/>
            <person name="Chen A."/>
            <person name="Palaniappan K."/>
            <person name="Land M."/>
            <person name="Hauser L."/>
            <person name="Chang Y.J."/>
            <person name="Jeffries C.D."/>
            <person name="Brambilla E."/>
            <person name="Rohde M."/>
            <person name="Goker M."/>
            <person name="Detter J.C."/>
            <person name="Woyke T."/>
            <person name="Bristow J."/>
            <person name="Eisen J.A."/>
            <person name="Markowitz V."/>
            <person name="Hugenholtz P."/>
            <person name="Kyrpides N.C."/>
            <person name="Klenk H.P."/>
        </authorList>
    </citation>
    <scope>NUCLEOTIDE SEQUENCE [LARGE SCALE GENOMIC DNA]</scope>
    <source>
        <strain evidence="4">DSM 17365 / JCM 13257 / WB4</strain>
    </source>
</reference>
<keyword evidence="1" id="KW-0472">Membrane</keyword>
<evidence type="ECO:0000256" key="2">
    <source>
        <dbReference type="SAM" id="SignalP"/>
    </source>
</evidence>
<proteinExistence type="predicted"/>
<evidence type="ECO:0000313" key="3">
    <source>
        <dbReference type="EMBL" id="ADQ79260.1"/>
    </source>
</evidence>
<reference key="1">
    <citation type="submission" date="2010-11" db="EMBL/GenBank/DDBJ databases">
        <title>The complete genome of Paludibacter propionicigenes DSM 17365.</title>
        <authorList>
            <consortium name="US DOE Joint Genome Institute (JGI-PGF)"/>
            <person name="Lucas S."/>
            <person name="Copeland A."/>
            <person name="Lapidus A."/>
            <person name="Bruce D."/>
            <person name="Goodwin L."/>
            <person name="Pitluck S."/>
            <person name="Kyrpides N."/>
            <person name="Mavromatis K."/>
            <person name="Ivanova N."/>
            <person name="Munk A.C."/>
            <person name="Brettin T."/>
            <person name="Detter J.C."/>
            <person name="Han C."/>
            <person name="Tapia R."/>
            <person name="Land M."/>
            <person name="Hauser L."/>
            <person name="Markowitz V."/>
            <person name="Cheng J.-F."/>
            <person name="Hugenholtz P."/>
            <person name="Woyke T."/>
            <person name="Wu D."/>
            <person name="Gronow S."/>
            <person name="Wellnitz S."/>
            <person name="Brambilla E."/>
            <person name="Klenk H.-P."/>
            <person name="Eisen J.A."/>
        </authorList>
    </citation>
    <scope>NUCLEOTIDE SEQUENCE</scope>
    <source>
        <strain>WB4</strain>
    </source>
</reference>
<dbReference type="KEGG" id="ppn:Palpr_1112"/>
<feature type="chain" id="PRO_5003189386" evidence="2">
    <location>
        <begin position="21"/>
        <end position="168"/>
    </location>
</feature>
<feature type="signal peptide" evidence="2">
    <location>
        <begin position="1"/>
        <end position="20"/>
    </location>
</feature>
<name>E4T3G6_PALPW</name>
<feature type="transmembrane region" description="Helical" evidence="1">
    <location>
        <begin position="68"/>
        <end position="89"/>
    </location>
</feature>